<dbReference type="EMBL" id="CP021405">
    <property type="protein sequence ID" value="ATI43652.1"/>
    <property type="molecule type" value="Genomic_DNA"/>
</dbReference>
<sequence length="319" mass="34362">MIRAMSGVAALAVLSFGAAAPAAAQDYPHDTVTLVTHSRAGGGTDVFLREMTKYLGEYLGAGFVVENVRGGSGAKAMAKLAQAPADGSIFYGTTPTFINTSLLSNPEYTYKDLSAVANVFLDPQVVYVRADSPFQTLTEVVEAANAEPGSVVFGVTTPGSLDRQVMEKFKQLTGVQAPVITHDGGGELLISVLNGTAALGIGEVQELDAQLDAGEVRLITTYTKERLDQFPDVPTAQEQDIDLVVNKFRGIAGPAGLPDEIYEKWETALQAVLEDDAFKEWYSAQALVPNFMPHEEYDQFLADFAEEQQAFFEEYGIVE</sequence>
<feature type="chain" id="PRO_5012313100" description="Tricarboxylic transport membrane protein" evidence="2">
    <location>
        <begin position="25"/>
        <end position="319"/>
    </location>
</feature>
<dbReference type="PANTHER" id="PTHR42928:SF5">
    <property type="entry name" value="BLR1237 PROTEIN"/>
    <property type="match status" value="1"/>
</dbReference>
<dbReference type="Gene3D" id="3.40.190.10">
    <property type="entry name" value="Periplasmic binding protein-like II"/>
    <property type="match status" value="1"/>
</dbReference>
<protein>
    <recommendedName>
        <fullName evidence="5">Tricarboxylic transport membrane protein</fullName>
    </recommendedName>
</protein>
<proteinExistence type="inferred from homology"/>
<dbReference type="PANTHER" id="PTHR42928">
    <property type="entry name" value="TRICARBOXYLATE-BINDING PROTEIN"/>
    <property type="match status" value="1"/>
</dbReference>
<keyword evidence="3" id="KW-0614">Plasmid</keyword>
<evidence type="ECO:0008006" key="5">
    <source>
        <dbReference type="Google" id="ProtNLM"/>
    </source>
</evidence>
<organism evidence="3 4">
    <name type="scientific">Pacificitalea manganoxidans</name>
    <dbReference type="NCBI Taxonomy" id="1411902"/>
    <lineage>
        <taxon>Bacteria</taxon>
        <taxon>Pseudomonadati</taxon>
        <taxon>Pseudomonadota</taxon>
        <taxon>Alphaproteobacteria</taxon>
        <taxon>Rhodobacterales</taxon>
        <taxon>Paracoccaceae</taxon>
        <taxon>Pacificitalea</taxon>
    </lineage>
</organism>
<gene>
    <name evidence="3" type="ORF">CBW24_15420</name>
</gene>
<evidence type="ECO:0000313" key="4">
    <source>
        <dbReference type="Proteomes" id="UP000219050"/>
    </source>
</evidence>
<dbReference type="CDD" id="cd07012">
    <property type="entry name" value="PBP2_Bug_TTT"/>
    <property type="match status" value="1"/>
</dbReference>
<evidence type="ECO:0000256" key="2">
    <source>
        <dbReference type="SAM" id="SignalP"/>
    </source>
</evidence>
<accession>A0A291M401</accession>
<dbReference type="Pfam" id="PF03401">
    <property type="entry name" value="TctC"/>
    <property type="match status" value="1"/>
</dbReference>
<dbReference type="PIRSF" id="PIRSF017082">
    <property type="entry name" value="YflP"/>
    <property type="match status" value="1"/>
</dbReference>
<dbReference type="Gene3D" id="3.40.190.150">
    <property type="entry name" value="Bordetella uptake gene, domain 1"/>
    <property type="match status" value="1"/>
</dbReference>
<dbReference type="KEGG" id="cmag:CBW24_15420"/>
<comment type="similarity">
    <text evidence="1">Belongs to the UPF0065 (bug) family.</text>
</comment>
<dbReference type="AlphaFoldDB" id="A0A291M401"/>
<dbReference type="OrthoDB" id="9780943at2"/>
<dbReference type="InterPro" id="IPR042100">
    <property type="entry name" value="Bug_dom1"/>
</dbReference>
<dbReference type="InterPro" id="IPR005064">
    <property type="entry name" value="BUG"/>
</dbReference>
<feature type="signal peptide" evidence="2">
    <location>
        <begin position="1"/>
        <end position="24"/>
    </location>
</feature>
<reference evidence="3 4" key="1">
    <citation type="submission" date="2017-05" db="EMBL/GenBank/DDBJ databases">
        <title>Comparative genomic and metabolic analysis of manganese-oxidizing mechanisms in Celeribater manganoxidans DY25T: its adaption to the environment of polymetallic nodule.</title>
        <authorList>
            <person name="Wang X."/>
        </authorList>
    </citation>
    <scope>NUCLEOTIDE SEQUENCE [LARGE SCALE GENOMIC DNA]</scope>
    <source>
        <strain evidence="3 4">DY25</strain>
        <plasmid evidence="4">pdy25-a</plasmid>
    </source>
</reference>
<evidence type="ECO:0000313" key="3">
    <source>
        <dbReference type="EMBL" id="ATI43652.1"/>
    </source>
</evidence>
<keyword evidence="4" id="KW-1185">Reference proteome</keyword>
<dbReference type="Proteomes" id="UP000219050">
    <property type="component" value="Plasmid pDY25-A"/>
</dbReference>
<geneLocation type="plasmid" evidence="4">
    <name>pdy25-a</name>
</geneLocation>
<evidence type="ECO:0000256" key="1">
    <source>
        <dbReference type="ARBA" id="ARBA00006987"/>
    </source>
</evidence>
<keyword evidence="2" id="KW-0732">Signal</keyword>
<dbReference type="SUPFAM" id="SSF53850">
    <property type="entry name" value="Periplasmic binding protein-like II"/>
    <property type="match status" value="1"/>
</dbReference>
<name>A0A291M401_9RHOB</name>